<evidence type="ECO:0000256" key="4">
    <source>
        <dbReference type="ARBA" id="ARBA00022692"/>
    </source>
</evidence>
<name>A0ABY4EJW2_9BACI</name>
<evidence type="ECO:0000256" key="5">
    <source>
        <dbReference type="ARBA" id="ARBA00022989"/>
    </source>
</evidence>
<dbReference type="PANTHER" id="PTHR30460:SF0">
    <property type="entry name" value="MODERATE CONDUCTANCE MECHANOSENSITIVE CHANNEL YBIO"/>
    <property type="match status" value="1"/>
</dbReference>
<dbReference type="InterPro" id="IPR011066">
    <property type="entry name" value="MscS_channel_C_sf"/>
</dbReference>
<proteinExistence type="inferred from homology"/>
<feature type="transmembrane region" description="Helical" evidence="7">
    <location>
        <begin position="74"/>
        <end position="92"/>
    </location>
</feature>
<reference evidence="11 12" key="1">
    <citation type="submission" date="2022-04" db="EMBL/GenBank/DDBJ databases">
        <title>Halobacillus sp. isolated from saltern.</title>
        <authorList>
            <person name="Won M."/>
            <person name="Lee C.-M."/>
            <person name="Woen H.-Y."/>
            <person name="Kwon S.-W."/>
        </authorList>
    </citation>
    <scope>NUCLEOTIDE SEQUENCE [LARGE SCALE GENOMIC DNA]</scope>
    <source>
        <strain evidence="11 12">SSBR10-3</strain>
    </source>
</reference>
<keyword evidence="4 7" id="KW-0812">Transmembrane</keyword>
<comment type="subcellular location">
    <subcellularLocation>
        <location evidence="1">Cell membrane</location>
        <topology evidence="1">Multi-pass membrane protein</topology>
    </subcellularLocation>
</comment>
<dbReference type="Pfam" id="PF00924">
    <property type="entry name" value="MS_channel_2nd"/>
    <property type="match status" value="1"/>
</dbReference>
<protein>
    <submittedName>
        <fullName evidence="11">Mechanosensitive ion channel family protein</fullName>
    </submittedName>
</protein>
<evidence type="ECO:0000313" key="11">
    <source>
        <dbReference type="EMBL" id="UOQ44768.1"/>
    </source>
</evidence>
<feature type="transmembrane region" description="Helical" evidence="7">
    <location>
        <begin position="98"/>
        <end position="118"/>
    </location>
</feature>
<evidence type="ECO:0000259" key="10">
    <source>
        <dbReference type="Pfam" id="PF21088"/>
    </source>
</evidence>
<keyword evidence="3" id="KW-1003">Cell membrane</keyword>
<dbReference type="InterPro" id="IPR011014">
    <property type="entry name" value="MscS_channel_TM-2"/>
</dbReference>
<sequence length="300" mass="33624">MDEVVTKWDETVAYVTGPDLWVTLGLAALKLIFILGMTYLIIRVTRRVTTQFFENRRKGPFKITQRREATLKKLVVNTINYIVYFTAFIMILDDIFNLDVGALLAGAGIAGLAIGFGAQNLVRDIISGFFIIFEDQFSVGDYIQASGVEGFVEEIGLRTSKIKSWTGEVNILPNGNITQVTNFSIHNSVAVVDVSIAYEGNIQRAEEVISKLLEELPERYENLITVPELLGVQALGSSDVVMRIIAETEPMEHWGVARAIRKEVKTRLDAEGIEIPFPRLVMYSRHDEEDEKEPVHNGSK</sequence>
<keyword evidence="6 7" id="KW-0472">Membrane</keyword>
<dbReference type="InterPro" id="IPR010920">
    <property type="entry name" value="LSM_dom_sf"/>
</dbReference>
<dbReference type="Gene3D" id="3.30.70.100">
    <property type="match status" value="1"/>
</dbReference>
<evidence type="ECO:0000256" key="3">
    <source>
        <dbReference type="ARBA" id="ARBA00022475"/>
    </source>
</evidence>
<feature type="domain" description="Mechanosensitive ion channel MscS" evidence="8">
    <location>
        <begin position="120"/>
        <end position="184"/>
    </location>
</feature>
<dbReference type="PANTHER" id="PTHR30460">
    <property type="entry name" value="MODERATE CONDUCTANCE MECHANOSENSITIVE CHANNEL YBIO"/>
    <property type="match status" value="1"/>
</dbReference>
<keyword evidence="12" id="KW-1185">Reference proteome</keyword>
<evidence type="ECO:0000256" key="6">
    <source>
        <dbReference type="ARBA" id="ARBA00023136"/>
    </source>
</evidence>
<dbReference type="SUPFAM" id="SSF50182">
    <property type="entry name" value="Sm-like ribonucleoproteins"/>
    <property type="match status" value="1"/>
</dbReference>
<evidence type="ECO:0000259" key="8">
    <source>
        <dbReference type="Pfam" id="PF00924"/>
    </source>
</evidence>
<feature type="domain" description="Mechanosensitive ion channel MscS C-terminal" evidence="9">
    <location>
        <begin position="191"/>
        <end position="275"/>
    </location>
</feature>
<dbReference type="InterPro" id="IPR045276">
    <property type="entry name" value="YbiO_bact"/>
</dbReference>
<dbReference type="InterPro" id="IPR049278">
    <property type="entry name" value="MS_channel_C"/>
</dbReference>
<dbReference type="InterPro" id="IPR006685">
    <property type="entry name" value="MscS_channel_2nd"/>
</dbReference>
<organism evidence="11 12">
    <name type="scientific">Halobacillus salinarum</name>
    <dbReference type="NCBI Taxonomy" id="2932257"/>
    <lineage>
        <taxon>Bacteria</taxon>
        <taxon>Bacillati</taxon>
        <taxon>Bacillota</taxon>
        <taxon>Bacilli</taxon>
        <taxon>Bacillales</taxon>
        <taxon>Bacillaceae</taxon>
        <taxon>Halobacillus</taxon>
    </lineage>
</organism>
<comment type="similarity">
    <text evidence="2">Belongs to the MscS (TC 1.A.23) family.</text>
</comment>
<dbReference type="InterPro" id="IPR049142">
    <property type="entry name" value="MS_channel_1st"/>
</dbReference>
<accession>A0ABY4EJW2</accession>
<dbReference type="EMBL" id="CP095073">
    <property type="protein sequence ID" value="UOQ44768.1"/>
    <property type="molecule type" value="Genomic_DNA"/>
</dbReference>
<evidence type="ECO:0000256" key="1">
    <source>
        <dbReference type="ARBA" id="ARBA00004651"/>
    </source>
</evidence>
<feature type="domain" description="Mechanosensitive ion channel transmembrane helices 2/3" evidence="10">
    <location>
        <begin position="78"/>
        <end position="119"/>
    </location>
</feature>
<keyword evidence="5 7" id="KW-1133">Transmembrane helix</keyword>
<dbReference type="Gene3D" id="2.30.30.60">
    <property type="match status" value="1"/>
</dbReference>
<dbReference type="Pfam" id="PF21082">
    <property type="entry name" value="MS_channel_3rd"/>
    <property type="match status" value="1"/>
</dbReference>
<evidence type="ECO:0000256" key="7">
    <source>
        <dbReference type="SAM" id="Phobius"/>
    </source>
</evidence>
<dbReference type="Proteomes" id="UP000831787">
    <property type="component" value="Chromosome"/>
</dbReference>
<evidence type="ECO:0000256" key="2">
    <source>
        <dbReference type="ARBA" id="ARBA00008017"/>
    </source>
</evidence>
<dbReference type="Pfam" id="PF21088">
    <property type="entry name" value="MS_channel_1st"/>
    <property type="match status" value="1"/>
</dbReference>
<gene>
    <name evidence="11" type="ORF">MUN89_02075</name>
</gene>
<dbReference type="SUPFAM" id="SSF82689">
    <property type="entry name" value="Mechanosensitive channel protein MscS (YggB), C-terminal domain"/>
    <property type="match status" value="1"/>
</dbReference>
<evidence type="ECO:0000259" key="9">
    <source>
        <dbReference type="Pfam" id="PF21082"/>
    </source>
</evidence>
<dbReference type="Gene3D" id="1.10.287.1260">
    <property type="match status" value="1"/>
</dbReference>
<dbReference type="InterPro" id="IPR023408">
    <property type="entry name" value="MscS_beta-dom_sf"/>
</dbReference>
<dbReference type="RefSeq" id="WP_244710983.1">
    <property type="nucleotide sequence ID" value="NZ_CP095073.1"/>
</dbReference>
<evidence type="ECO:0000313" key="12">
    <source>
        <dbReference type="Proteomes" id="UP000831787"/>
    </source>
</evidence>
<feature type="transmembrane region" description="Helical" evidence="7">
    <location>
        <begin position="20"/>
        <end position="42"/>
    </location>
</feature>
<dbReference type="SUPFAM" id="SSF82861">
    <property type="entry name" value="Mechanosensitive channel protein MscS (YggB), transmembrane region"/>
    <property type="match status" value="1"/>
</dbReference>